<name>A0AC60QGS1_IXOPE</name>
<organism evidence="1 2">
    <name type="scientific">Ixodes persulcatus</name>
    <name type="common">Taiga tick</name>
    <dbReference type="NCBI Taxonomy" id="34615"/>
    <lineage>
        <taxon>Eukaryota</taxon>
        <taxon>Metazoa</taxon>
        <taxon>Ecdysozoa</taxon>
        <taxon>Arthropoda</taxon>
        <taxon>Chelicerata</taxon>
        <taxon>Arachnida</taxon>
        <taxon>Acari</taxon>
        <taxon>Parasitiformes</taxon>
        <taxon>Ixodida</taxon>
        <taxon>Ixodoidea</taxon>
        <taxon>Ixodidae</taxon>
        <taxon>Ixodinae</taxon>
        <taxon>Ixodes</taxon>
    </lineage>
</organism>
<sequence length="1094" mass="116959">MPGEPRRVGRARWIVRGQRGLPCLIAAIMDDLHENRWCIVEGEDVLNCDQLRSCHRVQRCSRADGGQSVRIVAYVLLSSALHTPGSKACFKGRGGSAALDASTLLVTHPALDAANISFSVTQPLLSGRLLVEDRVVGSFSQADLDSGVVRFQHSGNLSQDRIVLEVSNGIASLVQLELPVRVVPQAILLDTGNVSVTEGGQAALDSSHISAGPLRELLPQLLVVEPPQHGRLSASAFSPEALDRGELRYRHDGSETSRDWFTVVARGPGRESLPGTVHVSVEPVNDEAPYMANNTGLDLWEGAVSPISATHLAAVDEDSEPAQLRFHISTPSNGYVALRNDTKVPLLSFTQDQVNRGLVVFVHTGSPAGGFKFQVTDGLNQGSPHVFTVNARPLKIRLEHNKTLSVLPGSQQSITRDHLLARTGDRNRDVSFVVVQQPRLGILLRENPQDGTLVQLSRFTQADLDNYLVLYEHRAPMSQPVEHDSLQLDLVTANAAPVTGVLFGIRIALGDSVASLLGTLQVTEGGRTPLASALDVVGLQALWRGKPDVPPRLRLCVLSAPIRGWLELDQRNVTVPLCVAAHQLDQLIYVHDDSETLEDSIRVGLFLASANGDRPDLALHNGTLRVTVHPVNDRPFTVETPSPVVRVARGYRTTLSSSILKTSDEDGSSAQIVYQVHRQDEGASMFVLDGADVAAANFTQQDVDDGRVSLVHDGSTMTSDTLRLLVSDGVHPAVPVSLLINVESVVLRVSNGTGLRLTQGDARVVISPTTIGASTNGDLQELVYNVTSEPQLGQLVFPDGAVADEFTHGDLKQGLVVYEQHDLSGPKDSFVVTVNCRQVPPVVHRVEVKVEALFTHEDILNETLVYHSHAKGATTSRGDHFDFELTAAGVQPGIGHFLIHLQPPSTAAAATTPSIRDANDNTNDTGTERPPGIIETGIRVPLLTNDHLVVIGVAAGILLLLTVIAVVGVACGACRSRGGAGEKPRDSTGSRLSSARGPGMPLEETPSPPAAPPTSPSSTSSEPVPGVPDMDCLPPPYAGSTEVSPAVPTCKVTPLGHPEALKAPSEAASESDDWNGEVRFSAPTTVLRKNQYWV</sequence>
<gene>
    <name evidence="1" type="ORF">HPB47_019955</name>
</gene>
<evidence type="ECO:0000313" key="1">
    <source>
        <dbReference type="EMBL" id="KAG0433421.1"/>
    </source>
</evidence>
<reference evidence="1 2" key="1">
    <citation type="journal article" date="2020" name="Cell">
        <title>Large-Scale Comparative Analyses of Tick Genomes Elucidate Their Genetic Diversity and Vector Capacities.</title>
        <authorList>
            <consortium name="Tick Genome and Microbiome Consortium (TIGMIC)"/>
            <person name="Jia N."/>
            <person name="Wang J."/>
            <person name="Shi W."/>
            <person name="Du L."/>
            <person name="Sun Y."/>
            <person name="Zhan W."/>
            <person name="Jiang J.F."/>
            <person name="Wang Q."/>
            <person name="Zhang B."/>
            <person name="Ji P."/>
            <person name="Bell-Sakyi L."/>
            <person name="Cui X.M."/>
            <person name="Yuan T.T."/>
            <person name="Jiang B.G."/>
            <person name="Yang W.F."/>
            <person name="Lam T.T."/>
            <person name="Chang Q.C."/>
            <person name="Ding S.J."/>
            <person name="Wang X.J."/>
            <person name="Zhu J.G."/>
            <person name="Ruan X.D."/>
            <person name="Zhao L."/>
            <person name="Wei J.T."/>
            <person name="Ye R.Z."/>
            <person name="Que T.C."/>
            <person name="Du C.H."/>
            <person name="Zhou Y.H."/>
            <person name="Cheng J.X."/>
            <person name="Dai P.F."/>
            <person name="Guo W.B."/>
            <person name="Han X.H."/>
            <person name="Huang E.J."/>
            <person name="Li L.F."/>
            <person name="Wei W."/>
            <person name="Gao Y.C."/>
            <person name="Liu J.Z."/>
            <person name="Shao H.Z."/>
            <person name="Wang X."/>
            <person name="Wang C.C."/>
            <person name="Yang T.C."/>
            <person name="Huo Q.B."/>
            <person name="Li W."/>
            <person name="Chen H.Y."/>
            <person name="Chen S.E."/>
            <person name="Zhou L.G."/>
            <person name="Ni X.B."/>
            <person name="Tian J.H."/>
            <person name="Sheng Y."/>
            <person name="Liu T."/>
            <person name="Pan Y.S."/>
            <person name="Xia L.Y."/>
            <person name="Li J."/>
            <person name="Zhao F."/>
            <person name="Cao W.C."/>
        </authorList>
    </citation>
    <scope>NUCLEOTIDE SEQUENCE [LARGE SCALE GENOMIC DNA]</scope>
    <source>
        <strain evidence="1">Iper-2018</strain>
    </source>
</reference>
<dbReference type="EMBL" id="JABSTQ010009062">
    <property type="protein sequence ID" value="KAG0433421.1"/>
    <property type="molecule type" value="Genomic_DNA"/>
</dbReference>
<evidence type="ECO:0000313" key="2">
    <source>
        <dbReference type="Proteomes" id="UP000805193"/>
    </source>
</evidence>
<comment type="caution">
    <text evidence="1">The sequence shown here is derived from an EMBL/GenBank/DDBJ whole genome shotgun (WGS) entry which is preliminary data.</text>
</comment>
<proteinExistence type="predicted"/>
<accession>A0AC60QGS1</accession>
<keyword evidence="2" id="KW-1185">Reference proteome</keyword>
<protein>
    <submittedName>
        <fullName evidence="1">Uncharacterized protein</fullName>
    </submittedName>
</protein>
<dbReference type="Proteomes" id="UP000805193">
    <property type="component" value="Unassembled WGS sequence"/>
</dbReference>